<keyword evidence="12" id="KW-1185">Reference proteome</keyword>
<keyword evidence="4 10" id="KW-0812">Transmembrane</keyword>
<comment type="similarity">
    <text evidence="2">Belongs to the P2X receptor family.</text>
</comment>
<organism evidence="11 12">
    <name type="scientific">Funneliformis mosseae</name>
    <name type="common">Endomycorrhizal fungus</name>
    <name type="synonym">Glomus mosseae</name>
    <dbReference type="NCBI Taxonomy" id="27381"/>
    <lineage>
        <taxon>Eukaryota</taxon>
        <taxon>Fungi</taxon>
        <taxon>Fungi incertae sedis</taxon>
        <taxon>Mucoromycota</taxon>
        <taxon>Glomeromycotina</taxon>
        <taxon>Glomeromycetes</taxon>
        <taxon>Glomerales</taxon>
        <taxon>Glomeraceae</taxon>
        <taxon>Funneliformis</taxon>
    </lineage>
</organism>
<reference evidence="11" key="1">
    <citation type="submission" date="2021-06" db="EMBL/GenBank/DDBJ databases">
        <authorList>
            <person name="Kallberg Y."/>
            <person name="Tangrot J."/>
            <person name="Rosling A."/>
        </authorList>
    </citation>
    <scope>NUCLEOTIDE SEQUENCE</scope>
    <source>
        <strain evidence="11">87-6 pot B 2015</strain>
    </source>
</reference>
<evidence type="ECO:0000256" key="8">
    <source>
        <dbReference type="ARBA" id="ARBA00023286"/>
    </source>
</evidence>
<dbReference type="GO" id="GO:0015267">
    <property type="term" value="F:channel activity"/>
    <property type="evidence" value="ECO:0007669"/>
    <property type="project" value="UniProtKB-ARBA"/>
</dbReference>
<evidence type="ECO:0000256" key="4">
    <source>
        <dbReference type="ARBA" id="ARBA00022692"/>
    </source>
</evidence>
<dbReference type="Gene3D" id="1.10.287.940">
    <property type="entry name" value="atp-gated p2x4 ion channel"/>
    <property type="match status" value="1"/>
</dbReference>
<evidence type="ECO:0000313" key="11">
    <source>
        <dbReference type="EMBL" id="CAG8548048.1"/>
    </source>
</evidence>
<proteinExistence type="inferred from homology"/>
<evidence type="ECO:0000256" key="3">
    <source>
        <dbReference type="ARBA" id="ARBA00022448"/>
    </source>
</evidence>
<dbReference type="Proteomes" id="UP000789375">
    <property type="component" value="Unassembled WGS sequence"/>
</dbReference>
<keyword evidence="5 10" id="KW-1133">Transmembrane helix</keyword>
<evidence type="ECO:0000256" key="9">
    <source>
        <dbReference type="ARBA" id="ARBA00023303"/>
    </source>
</evidence>
<keyword evidence="6" id="KW-0406">Ion transport</keyword>
<evidence type="ECO:0000256" key="10">
    <source>
        <dbReference type="SAM" id="Phobius"/>
    </source>
</evidence>
<sequence length="411" mass="46499">MAKKFDLDEFLGYETYKIVQVRDRRLGILHRLFQFAILIYILFSILNSQLYLKKEPPVPGAVRITLQAPPTFTNPPYCIGGELPCVYWGADEIHFPNDAAGVAFLTTRATVTRYTAPENCNFLLPSSPEDPCIFNAKTSTGQIITNKSYIADIENYTVMIEHSIRGKTTSISLRNGLMDGELISAIDGKTIKSWTNATRIEEDPRANGDIFSVKQILEAADVDLEAPSFAPAAVEGELNRSSGVVIVIVIDYENVPFKDNVIKYKYLPQVIDGAEYKVTETIFNDDNSYTIKDRHGIRLVFQQYGQIGEFDFITLLTNIVAALALFKFAAFLVELLMFKFLPQYEKYKFERVDDNDKALRIKPMNEYITECFHYTGIENGHRRLTHLSIRIAKQLGEKTTNSFCVTKTVSG</sequence>
<evidence type="ECO:0000256" key="1">
    <source>
        <dbReference type="ARBA" id="ARBA00004308"/>
    </source>
</evidence>
<dbReference type="InterPro" id="IPR059116">
    <property type="entry name" value="P2X_receptor"/>
</dbReference>
<dbReference type="GO" id="GO:0070588">
    <property type="term" value="P:calcium ion transmembrane transport"/>
    <property type="evidence" value="ECO:0007669"/>
    <property type="project" value="TreeGrafter"/>
</dbReference>
<dbReference type="GO" id="GO:0007165">
    <property type="term" value="P:signal transduction"/>
    <property type="evidence" value="ECO:0007669"/>
    <property type="project" value="UniProtKB-ARBA"/>
</dbReference>
<dbReference type="AlphaFoldDB" id="A0A9N9AZB1"/>
<gene>
    <name evidence="11" type="ORF">FMOSSE_LOCUS6322</name>
</gene>
<dbReference type="GO" id="GO:0012505">
    <property type="term" value="C:endomembrane system"/>
    <property type="evidence" value="ECO:0007669"/>
    <property type="project" value="UniProtKB-SubCell"/>
</dbReference>
<name>A0A9N9AZB1_FUNMO</name>
<protein>
    <submittedName>
        <fullName evidence="11">2543_t:CDS:1</fullName>
    </submittedName>
</protein>
<feature type="transmembrane region" description="Helical" evidence="10">
    <location>
        <begin position="312"/>
        <end position="338"/>
    </location>
</feature>
<comment type="subcellular location">
    <subcellularLocation>
        <location evidence="1">Endomembrane system</location>
    </subcellularLocation>
</comment>
<keyword evidence="9" id="KW-0407">Ion channel</keyword>
<dbReference type="GO" id="GO:0016020">
    <property type="term" value="C:membrane"/>
    <property type="evidence" value="ECO:0007669"/>
    <property type="project" value="TreeGrafter"/>
</dbReference>
<dbReference type="PANTHER" id="PTHR10125">
    <property type="entry name" value="P2X PURINOCEPTOR"/>
    <property type="match status" value="1"/>
</dbReference>
<keyword evidence="7 10" id="KW-0472">Membrane</keyword>
<accession>A0A9N9AZB1</accession>
<dbReference type="EMBL" id="CAJVPP010001309">
    <property type="protein sequence ID" value="CAG8548048.1"/>
    <property type="molecule type" value="Genomic_DNA"/>
</dbReference>
<keyword evidence="3" id="KW-0813">Transport</keyword>
<dbReference type="Pfam" id="PF00864">
    <property type="entry name" value="P2X_receptor"/>
    <property type="match status" value="2"/>
</dbReference>
<evidence type="ECO:0000256" key="2">
    <source>
        <dbReference type="ARBA" id="ARBA00009848"/>
    </source>
</evidence>
<evidence type="ECO:0000256" key="7">
    <source>
        <dbReference type="ARBA" id="ARBA00023136"/>
    </source>
</evidence>
<evidence type="ECO:0000256" key="5">
    <source>
        <dbReference type="ARBA" id="ARBA00022989"/>
    </source>
</evidence>
<evidence type="ECO:0000256" key="6">
    <source>
        <dbReference type="ARBA" id="ARBA00023065"/>
    </source>
</evidence>
<feature type="transmembrane region" description="Helical" evidence="10">
    <location>
        <begin position="32"/>
        <end position="52"/>
    </location>
</feature>
<comment type="caution">
    <text evidence="11">The sequence shown here is derived from an EMBL/GenBank/DDBJ whole genome shotgun (WGS) entry which is preliminary data.</text>
</comment>
<keyword evidence="8" id="KW-1071">Ligand-gated ion channel</keyword>
<evidence type="ECO:0000313" key="12">
    <source>
        <dbReference type="Proteomes" id="UP000789375"/>
    </source>
</evidence>
<dbReference type="PANTHER" id="PTHR10125:SF31">
    <property type="entry name" value="P2X RECEPTOR E"/>
    <property type="match status" value="1"/>
</dbReference>